<protein>
    <submittedName>
        <fullName evidence="9">Acyltransferase family protein</fullName>
    </submittedName>
</protein>
<evidence type="ECO:0000256" key="2">
    <source>
        <dbReference type="ARBA" id="ARBA00007400"/>
    </source>
</evidence>
<feature type="transmembrane region" description="Helical" evidence="7">
    <location>
        <begin position="44"/>
        <end position="68"/>
    </location>
</feature>
<keyword evidence="6 7" id="KW-0472">Membrane</keyword>
<feature type="transmembrane region" description="Helical" evidence="7">
    <location>
        <begin position="89"/>
        <end position="106"/>
    </location>
</feature>
<comment type="caution">
    <text evidence="9">The sequence shown here is derived from an EMBL/GenBank/DDBJ whole genome shotgun (WGS) entry which is preliminary data.</text>
</comment>
<dbReference type="Proteomes" id="UP001595823">
    <property type="component" value="Unassembled WGS sequence"/>
</dbReference>
<feature type="transmembrane region" description="Helical" evidence="7">
    <location>
        <begin position="206"/>
        <end position="226"/>
    </location>
</feature>
<evidence type="ECO:0000313" key="9">
    <source>
        <dbReference type="EMBL" id="MFC4335427.1"/>
    </source>
</evidence>
<sequence>MSTSTRDGWADTAKGLCIVLVVLWHVVAKHAANVDWGDSEGIAAWWALLSAQFLPLRMPLFFFISGLFAARAVFAPDGSSAARRVGRLFGLYALWLTIQTFALAAAPDFETARARDFAEFLAQLTFSPTNLWYFLALGVYLLIARATRKAPTAVVLAAAFAVSAVAAAGVLPDWGNFWQVVQNLFFFLAGLRLGDRAKRMAGAATLTATVSAAAAFGVGLVAVSVLGARQWFGVWPLLCAVSVVFGLLGCAMLDRYLPRATRPLRWIGQKTLPIYVLHMIPLALIDRALRSDGAAGALANPVMAVSEPILLTALVILVCLAVHGLMVRCGLKVLFDPLLVLPKAPAREPSRAGR</sequence>
<comment type="subcellular location">
    <subcellularLocation>
        <location evidence="1">Cell membrane</location>
        <topology evidence="1">Multi-pass membrane protein</topology>
    </subcellularLocation>
</comment>
<dbReference type="EMBL" id="JBHSDK010000013">
    <property type="protein sequence ID" value="MFC4335427.1"/>
    <property type="molecule type" value="Genomic_DNA"/>
</dbReference>
<feature type="transmembrane region" description="Helical" evidence="7">
    <location>
        <begin position="177"/>
        <end position="194"/>
    </location>
</feature>
<dbReference type="PANTHER" id="PTHR40074:SF4">
    <property type="entry name" value="INNER MEMBRANE PROTEIN YCFT"/>
    <property type="match status" value="1"/>
</dbReference>
<feature type="transmembrane region" description="Helical" evidence="7">
    <location>
        <begin position="126"/>
        <end position="143"/>
    </location>
</feature>
<evidence type="ECO:0000256" key="5">
    <source>
        <dbReference type="ARBA" id="ARBA00022989"/>
    </source>
</evidence>
<keyword evidence="10" id="KW-1185">Reference proteome</keyword>
<proteinExistence type="inferred from homology"/>
<evidence type="ECO:0000256" key="1">
    <source>
        <dbReference type="ARBA" id="ARBA00004651"/>
    </source>
</evidence>
<evidence type="ECO:0000313" key="10">
    <source>
        <dbReference type="Proteomes" id="UP001595823"/>
    </source>
</evidence>
<dbReference type="RefSeq" id="WP_380620244.1">
    <property type="nucleotide sequence ID" value="NZ_JBHSDK010000013.1"/>
</dbReference>
<keyword evidence="5 7" id="KW-1133">Transmembrane helix</keyword>
<feature type="transmembrane region" description="Helical" evidence="7">
    <location>
        <begin position="309"/>
        <end position="327"/>
    </location>
</feature>
<keyword evidence="3" id="KW-1003">Cell membrane</keyword>
<keyword evidence="9" id="KW-0012">Acyltransferase</keyword>
<accession>A0ABV8TXL6</accession>
<organism evidence="9 10">
    <name type="scientific">Salininema proteolyticum</name>
    <dbReference type="NCBI Taxonomy" id="1607685"/>
    <lineage>
        <taxon>Bacteria</taxon>
        <taxon>Bacillati</taxon>
        <taxon>Actinomycetota</taxon>
        <taxon>Actinomycetes</taxon>
        <taxon>Glycomycetales</taxon>
        <taxon>Glycomycetaceae</taxon>
        <taxon>Salininema</taxon>
    </lineage>
</organism>
<feature type="domain" description="Acyltransferase 3" evidence="8">
    <location>
        <begin position="8"/>
        <end position="322"/>
    </location>
</feature>
<feature type="transmembrane region" description="Helical" evidence="7">
    <location>
        <begin position="272"/>
        <end position="289"/>
    </location>
</feature>
<evidence type="ECO:0000256" key="3">
    <source>
        <dbReference type="ARBA" id="ARBA00022475"/>
    </source>
</evidence>
<evidence type="ECO:0000256" key="7">
    <source>
        <dbReference type="SAM" id="Phobius"/>
    </source>
</evidence>
<dbReference type="Pfam" id="PF01757">
    <property type="entry name" value="Acyl_transf_3"/>
    <property type="match status" value="1"/>
</dbReference>
<name>A0ABV8TXL6_9ACTN</name>
<keyword evidence="9" id="KW-0808">Transferase</keyword>
<feature type="transmembrane region" description="Helical" evidence="7">
    <location>
        <begin position="150"/>
        <end position="171"/>
    </location>
</feature>
<gene>
    <name evidence="9" type="ORF">ACFPET_09480</name>
</gene>
<comment type="similarity">
    <text evidence="2">Belongs to the acyltransferase 3 family.</text>
</comment>
<dbReference type="PANTHER" id="PTHR40074">
    <property type="entry name" value="O-ACETYLTRANSFERASE WECH"/>
    <property type="match status" value="1"/>
</dbReference>
<reference evidence="10" key="1">
    <citation type="journal article" date="2019" name="Int. J. Syst. Evol. Microbiol.">
        <title>The Global Catalogue of Microorganisms (GCM) 10K type strain sequencing project: providing services to taxonomists for standard genome sequencing and annotation.</title>
        <authorList>
            <consortium name="The Broad Institute Genomics Platform"/>
            <consortium name="The Broad Institute Genome Sequencing Center for Infectious Disease"/>
            <person name="Wu L."/>
            <person name="Ma J."/>
        </authorList>
    </citation>
    <scope>NUCLEOTIDE SEQUENCE [LARGE SCALE GENOMIC DNA]</scope>
    <source>
        <strain evidence="10">IBRC-M 10908</strain>
    </source>
</reference>
<dbReference type="InterPro" id="IPR002656">
    <property type="entry name" value="Acyl_transf_3_dom"/>
</dbReference>
<evidence type="ECO:0000259" key="8">
    <source>
        <dbReference type="Pfam" id="PF01757"/>
    </source>
</evidence>
<keyword evidence="4 7" id="KW-0812">Transmembrane</keyword>
<feature type="transmembrane region" description="Helical" evidence="7">
    <location>
        <begin position="232"/>
        <end position="251"/>
    </location>
</feature>
<dbReference type="GO" id="GO:0016746">
    <property type="term" value="F:acyltransferase activity"/>
    <property type="evidence" value="ECO:0007669"/>
    <property type="project" value="UniProtKB-KW"/>
</dbReference>
<evidence type="ECO:0000256" key="4">
    <source>
        <dbReference type="ARBA" id="ARBA00022692"/>
    </source>
</evidence>
<evidence type="ECO:0000256" key="6">
    <source>
        <dbReference type="ARBA" id="ARBA00023136"/>
    </source>
</evidence>